<sequence length="111" mass="12127">MIKRHPIKNLGFFQPTFRAAQFSLATGATDQFAEHVDRKVGDCRLPLDDERRERGVAALDSQASYLTGMQNAGVPGDDAIPVGVDRFTPLIGNRRRTQNLKTGDQALGSSV</sequence>
<protein>
    <submittedName>
        <fullName evidence="1">Uncharacterized protein</fullName>
    </submittedName>
</protein>
<gene>
    <name evidence="1" type="ORF">EV665_12818</name>
</gene>
<dbReference type="AlphaFoldDB" id="A0A4R2C4R6"/>
<accession>A0A4R2C4R6</accession>
<evidence type="ECO:0000313" key="2">
    <source>
        <dbReference type="Proteomes" id="UP000295351"/>
    </source>
</evidence>
<comment type="caution">
    <text evidence="1">The sequence shown here is derived from an EMBL/GenBank/DDBJ whole genome shotgun (WGS) entry which is preliminary data.</text>
</comment>
<dbReference type="Proteomes" id="UP000295351">
    <property type="component" value="Unassembled WGS sequence"/>
</dbReference>
<organism evidence="1 2">
    <name type="scientific">Shinella granuli</name>
    <dbReference type="NCBI Taxonomy" id="323621"/>
    <lineage>
        <taxon>Bacteria</taxon>
        <taxon>Pseudomonadati</taxon>
        <taxon>Pseudomonadota</taxon>
        <taxon>Alphaproteobacteria</taxon>
        <taxon>Hyphomicrobiales</taxon>
        <taxon>Rhizobiaceae</taxon>
        <taxon>Shinella</taxon>
    </lineage>
</organism>
<dbReference type="RefSeq" id="WP_210234689.1">
    <property type="nucleotide sequence ID" value="NZ_BAABEI010000001.1"/>
</dbReference>
<proteinExistence type="predicted"/>
<evidence type="ECO:0000313" key="1">
    <source>
        <dbReference type="EMBL" id="TCN35408.1"/>
    </source>
</evidence>
<dbReference type="EMBL" id="SLVX01000028">
    <property type="protein sequence ID" value="TCN35408.1"/>
    <property type="molecule type" value="Genomic_DNA"/>
</dbReference>
<keyword evidence="2" id="KW-1185">Reference proteome</keyword>
<reference evidence="1 2" key="1">
    <citation type="submission" date="2019-03" db="EMBL/GenBank/DDBJ databases">
        <title>Genomic Encyclopedia of Type Strains, Phase IV (KMG-IV): sequencing the most valuable type-strain genomes for metagenomic binning, comparative biology and taxonomic classification.</title>
        <authorList>
            <person name="Goeker M."/>
        </authorList>
    </citation>
    <scope>NUCLEOTIDE SEQUENCE [LARGE SCALE GENOMIC DNA]</scope>
    <source>
        <strain evidence="1 2">DSM 18401</strain>
    </source>
</reference>
<name>A0A4R2C4R6_SHIGR</name>